<dbReference type="Proteomes" id="UP000681967">
    <property type="component" value="Unassembled WGS sequence"/>
</dbReference>
<dbReference type="AlphaFoldDB" id="A0A8S3GHB1"/>
<name>A0A8S3GHB1_9BILA</name>
<evidence type="ECO:0000313" key="2">
    <source>
        <dbReference type="EMBL" id="CAF5163040.1"/>
    </source>
</evidence>
<gene>
    <name evidence="2" type="ORF">BYL167_LOCUS75151</name>
</gene>
<evidence type="ECO:0000313" key="3">
    <source>
        <dbReference type="Proteomes" id="UP000681967"/>
    </source>
</evidence>
<dbReference type="EMBL" id="CAJOBH010268659">
    <property type="protein sequence ID" value="CAF5163040.1"/>
    <property type="molecule type" value="Genomic_DNA"/>
</dbReference>
<accession>A0A8S3GHB1</accession>
<organism evidence="2 3">
    <name type="scientific">Rotaria magnacalcarata</name>
    <dbReference type="NCBI Taxonomy" id="392030"/>
    <lineage>
        <taxon>Eukaryota</taxon>
        <taxon>Metazoa</taxon>
        <taxon>Spiralia</taxon>
        <taxon>Gnathifera</taxon>
        <taxon>Rotifera</taxon>
        <taxon>Eurotatoria</taxon>
        <taxon>Bdelloidea</taxon>
        <taxon>Philodinida</taxon>
        <taxon>Philodinidae</taxon>
        <taxon>Rotaria</taxon>
    </lineage>
</organism>
<sequence>MSTNNNISFKDETRQQYRKKIREYKRQSLMKNFEEYETIIEENEYLYQEELLKFEYELSKDIEPVNSLMNSLYYYLNHRTDRLIRDIRYKEAIFRIKLNHPHSHGSSSSSSFKIDSVSLSRSDY</sequence>
<protein>
    <submittedName>
        <fullName evidence="2">Uncharacterized protein</fullName>
    </submittedName>
</protein>
<comment type="caution">
    <text evidence="2">The sequence shown here is derived from an EMBL/GenBank/DDBJ whole genome shotgun (WGS) entry which is preliminary data.</text>
</comment>
<evidence type="ECO:0000256" key="1">
    <source>
        <dbReference type="SAM" id="MobiDB-lite"/>
    </source>
</evidence>
<reference evidence="2" key="1">
    <citation type="submission" date="2021-02" db="EMBL/GenBank/DDBJ databases">
        <authorList>
            <person name="Nowell W R."/>
        </authorList>
    </citation>
    <scope>NUCLEOTIDE SEQUENCE</scope>
</reference>
<feature type="compositionally biased region" description="Low complexity" evidence="1">
    <location>
        <begin position="104"/>
        <end position="124"/>
    </location>
</feature>
<proteinExistence type="predicted"/>
<feature type="region of interest" description="Disordered" evidence="1">
    <location>
        <begin position="100"/>
        <end position="124"/>
    </location>
</feature>